<dbReference type="EMBL" id="LT558117">
    <property type="protein sequence ID" value="SAM64516.1"/>
    <property type="molecule type" value="Genomic_DNA"/>
</dbReference>
<reference evidence="12" key="1">
    <citation type="submission" date="2016-04" db="EMBL/GenBank/DDBJ databases">
        <authorList>
            <person name="Guldener U."/>
            <person name="Guldener U."/>
        </authorList>
    </citation>
    <scope>NUCLEOTIDE SEQUENCE [LARGE SCALE GENOMIC DNA]</scope>
    <source>
        <strain evidence="12">UB2112</strain>
    </source>
</reference>
<dbReference type="OrthoDB" id="2121828at2759"/>
<dbReference type="InterPro" id="IPR002355">
    <property type="entry name" value="Cu_oxidase_Cu_BS"/>
</dbReference>
<evidence type="ECO:0000259" key="8">
    <source>
        <dbReference type="Pfam" id="PF00394"/>
    </source>
</evidence>
<dbReference type="Pfam" id="PF07732">
    <property type="entry name" value="Cu-oxidase_3"/>
    <property type="match status" value="1"/>
</dbReference>
<keyword evidence="4" id="KW-0186">Copper</keyword>
<comment type="similarity">
    <text evidence="1">Belongs to the multicopper oxidase family.</text>
</comment>
<evidence type="ECO:0000256" key="6">
    <source>
        <dbReference type="SAM" id="MobiDB-lite"/>
    </source>
</evidence>
<feature type="chain" id="PRO_5009664645" evidence="7">
    <location>
        <begin position="21"/>
        <end position="778"/>
    </location>
</feature>
<keyword evidence="7" id="KW-0732">Signal</keyword>
<dbReference type="PROSITE" id="PS00079">
    <property type="entry name" value="MULTICOPPER_OXIDASE1"/>
    <property type="match status" value="1"/>
</dbReference>
<name>A0A1K0H5G8_9BASI</name>
<proteinExistence type="inferred from homology"/>
<dbReference type="Gene3D" id="2.60.40.420">
    <property type="entry name" value="Cupredoxins - blue copper proteins"/>
    <property type="match status" value="3"/>
</dbReference>
<organism evidence="11 12">
    <name type="scientific">Ustilago bromivora</name>
    <dbReference type="NCBI Taxonomy" id="307758"/>
    <lineage>
        <taxon>Eukaryota</taxon>
        <taxon>Fungi</taxon>
        <taxon>Dikarya</taxon>
        <taxon>Basidiomycota</taxon>
        <taxon>Ustilaginomycotina</taxon>
        <taxon>Ustilaginomycetes</taxon>
        <taxon>Ustilaginales</taxon>
        <taxon>Ustilaginaceae</taxon>
        <taxon>Ustilago</taxon>
    </lineage>
</organism>
<evidence type="ECO:0000256" key="1">
    <source>
        <dbReference type="ARBA" id="ARBA00010609"/>
    </source>
</evidence>
<dbReference type="PROSITE" id="PS00080">
    <property type="entry name" value="MULTICOPPER_OXIDASE2"/>
    <property type="match status" value="1"/>
</dbReference>
<feature type="region of interest" description="Disordered" evidence="6">
    <location>
        <begin position="128"/>
        <end position="215"/>
    </location>
</feature>
<dbReference type="Proteomes" id="UP000179920">
    <property type="component" value="Chromosome I"/>
</dbReference>
<dbReference type="GO" id="GO:0005507">
    <property type="term" value="F:copper ion binding"/>
    <property type="evidence" value="ECO:0007669"/>
    <property type="project" value="InterPro"/>
</dbReference>
<dbReference type="GO" id="GO:0016491">
    <property type="term" value="F:oxidoreductase activity"/>
    <property type="evidence" value="ECO:0007669"/>
    <property type="project" value="UniProtKB-KW"/>
</dbReference>
<dbReference type="InterPro" id="IPR011706">
    <property type="entry name" value="Cu-oxidase_C"/>
</dbReference>
<dbReference type="SUPFAM" id="SSF49503">
    <property type="entry name" value="Cupredoxins"/>
    <property type="match status" value="3"/>
</dbReference>
<evidence type="ECO:0000256" key="4">
    <source>
        <dbReference type="ARBA" id="ARBA00023008"/>
    </source>
</evidence>
<evidence type="ECO:0000256" key="7">
    <source>
        <dbReference type="SAM" id="SignalP"/>
    </source>
</evidence>
<dbReference type="Pfam" id="PF00394">
    <property type="entry name" value="Cu-oxidase"/>
    <property type="match status" value="1"/>
</dbReference>
<evidence type="ECO:0000259" key="9">
    <source>
        <dbReference type="Pfam" id="PF07731"/>
    </source>
</evidence>
<dbReference type="PANTHER" id="PTHR11709">
    <property type="entry name" value="MULTI-COPPER OXIDASE"/>
    <property type="match status" value="1"/>
</dbReference>
<dbReference type="InterPro" id="IPR011707">
    <property type="entry name" value="Cu-oxidase-like_N"/>
</dbReference>
<feature type="region of interest" description="Disordered" evidence="6">
    <location>
        <begin position="26"/>
        <end position="54"/>
    </location>
</feature>
<evidence type="ECO:0000256" key="3">
    <source>
        <dbReference type="ARBA" id="ARBA00023002"/>
    </source>
</evidence>
<dbReference type="InterPro" id="IPR045087">
    <property type="entry name" value="Cu-oxidase_fam"/>
</dbReference>
<dbReference type="Pfam" id="PF07731">
    <property type="entry name" value="Cu-oxidase_2"/>
    <property type="match status" value="1"/>
</dbReference>
<dbReference type="CDD" id="cd13857">
    <property type="entry name" value="CuRO_1_Diphenol_Ox"/>
    <property type="match status" value="1"/>
</dbReference>
<feature type="domain" description="Plastocyanin-like" evidence="10">
    <location>
        <begin position="235"/>
        <end position="349"/>
    </location>
</feature>
<evidence type="ECO:0000313" key="11">
    <source>
        <dbReference type="EMBL" id="SAM64516.1"/>
    </source>
</evidence>
<sequence length="778" mass="86787">MRLSWVSLALVGLVAKDAMALPAAVKDTDCDDKAQPRSIQGNGESSDSDTWLGPDILGPGGVASVVRQVSKDIESQGQNPESYGLGLMPGHAHWSGYQPDQPRHHDHGNKHEWDWSWYEHEEWNGHEHKHHDREHGHQHEHRDHEHGQEHGHRDHEHGQEHGHRDHEHGQEHGHRDHEHGQEHGHRDHEHGHEHEHEHDSGSHHPVGPIQPDGKTCKCVPYDYTPRTREFDWTLTYGPSAPDGFVKKRILINGQSPGPLIEASEGDTIVVKVKNRLDQGTSIHWHGMFQNSTPFMDGIAGFSQCPIPAGGELTYRFKIEGQYGSYWWHSHSKMQYTDGLYGGLIIRSKDDPYQKCRDYDDEKVFLFADNYHDFADDIVNQLLSVKGYNGSSAAPSPQSGLINGKGQFDCAGLARAKGKQPGMPSKCTQLPTPTMDIEPGKKYRFRFINTGSHAQHIISIDDHEMEVIGSDGTPVKPHKVHRIPIANGQRHDVLVNTTVGKNGDSFLLRSTMMTACFSFVDPLLDPVANLTLQYKRPGSHVRPRPPKPHDWIDTMGTLCKDLDDSELVPAIDTSVPANLNPNSLGIFNSQFGNLVLANGSTLGRFFIDNITHTNYVNKPYLELARAGQQINSSTVASLLVPDDVWVADIIINNQDNFLDHPFHLHGTDMHIIARGTGNLTQEGWSKLNQQPGALNLHNPLRRDTVSVTRSSWIVARIKADLPGVWPLHCHIAMHVAEGLMAAVAIHPKKIQQLKFSQKVLDLCPGPTAPISVLNEVEPA</sequence>
<feature type="compositionally biased region" description="Basic and acidic residues" evidence="6">
    <location>
        <begin position="26"/>
        <end position="35"/>
    </location>
</feature>
<feature type="compositionally biased region" description="Polar residues" evidence="6">
    <location>
        <begin position="37"/>
        <end position="49"/>
    </location>
</feature>
<feature type="domain" description="Plastocyanin-like" evidence="8">
    <location>
        <begin position="361"/>
        <end position="510"/>
    </location>
</feature>
<feature type="domain" description="Plastocyanin-like" evidence="9">
    <location>
        <begin position="645"/>
        <end position="746"/>
    </location>
</feature>
<dbReference type="InterPro" id="IPR001117">
    <property type="entry name" value="Cu-oxidase_2nd"/>
</dbReference>
<dbReference type="PANTHER" id="PTHR11709:SF414">
    <property type="entry name" value="ADR239WP"/>
    <property type="match status" value="1"/>
</dbReference>
<feature type="compositionally biased region" description="Basic and acidic residues" evidence="6">
    <location>
        <begin position="133"/>
        <end position="202"/>
    </location>
</feature>
<keyword evidence="5" id="KW-0325">Glycoprotein</keyword>
<evidence type="ECO:0000259" key="10">
    <source>
        <dbReference type="Pfam" id="PF07732"/>
    </source>
</evidence>
<protein>
    <submittedName>
        <fullName evidence="11">Related to FET5-multicopper oxidase</fullName>
    </submittedName>
</protein>
<evidence type="ECO:0000256" key="2">
    <source>
        <dbReference type="ARBA" id="ARBA00022723"/>
    </source>
</evidence>
<dbReference type="InterPro" id="IPR033138">
    <property type="entry name" value="Cu_oxidase_CS"/>
</dbReference>
<keyword evidence="2" id="KW-0479">Metal-binding</keyword>
<evidence type="ECO:0000256" key="5">
    <source>
        <dbReference type="ARBA" id="ARBA00023180"/>
    </source>
</evidence>
<evidence type="ECO:0000313" key="12">
    <source>
        <dbReference type="Proteomes" id="UP000179920"/>
    </source>
</evidence>
<dbReference type="InterPro" id="IPR008972">
    <property type="entry name" value="Cupredoxin"/>
</dbReference>
<dbReference type="AlphaFoldDB" id="A0A1K0H5G8"/>
<accession>A0A1K0H5G8</accession>
<feature type="signal peptide" evidence="7">
    <location>
        <begin position="1"/>
        <end position="20"/>
    </location>
</feature>
<gene>
    <name evidence="11" type="ORF">UBRO_15041</name>
</gene>
<keyword evidence="3" id="KW-0560">Oxidoreductase</keyword>